<dbReference type="Gene3D" id="2.40.400.10">
    <property type="entry name" value="Acetoacetate decarboxylase-like"/>
    <property type="match status" value="1"/>
</dbReference>
<dbReference type="SUPFAM" id="SSF51905">
    <property type="entry name" value="FAD/NAD(P)-binding domain"/>
    <property type="match status" value="1"/>
</dbReference>
<dbReference type="InterPro" id="IPR050464">
    <property type="entry name" value="Zeta_carotene_desat/Oxidored"/>
</dbReference>
<comment type="caution">
    <text evidence="1">The sequence shown here is derived from an EMBL/GenBank/DDBJ whole genome shotgun (WGS) entry which is preliminary data.</text>
</comment>
<dbReference type="Proteomes" id="UP000239480">
    <property type="component" value="Unassembled WGS sequence"/>
</dbReference>
<proteinExistence type="predicted"/>
<dbReference type="GO" id="GO:0016491">
    <property type="term" value="F:oxidoreductase activity"/>
    <property type="evidence" value="ECO:0007669"/>
    <property type="project" value="TreeGrafter"/>
</dbReference>
<name>A0A2T0RY60_9RHOB</name>
<evidence type="ECO:0000313" key="1">
    <source>
        <dbReference type="EMBL" id="PRY26119.1"/>
    </source>
</evidence>
<organism evidence="1 2">
    <name type="scientific">Aliiruegeria haliotis</name>
    <dbReference type="NCBI Taxonomy" id="1280846"/>
    <lineage>
        <taxon>Bacteria</taxon>
        <taxon>Pseudomonadati</taxon>
        <taxon>Pseudomonadota</taxon>
        <taxon>Alphaproteobacteria</taxon>
        <taxon>Rhodobacterales</taxon>
        <taxon>Roseobacteraceae</taxon>
        <taxon>Aliiruegeria</taxon>
    </lineage>
</organism>
<sequence length="988" mass="108741">MTESRKKVAVLGGGVGAVTAAFALTATEEDRARHDVTIYQMGWRLGGKGASGRSPDDGQRIEEHGLHVWSGFYDNAIEQMKACLGELKAAGETRTYTDWKTAFTPHNNIALGDERDRAWDFWPMEVAENDAKPGSKGVYLAPAYYIEELVSYLAELLSRHGATVAPASDNMPQHITAHVGTRVGDQEAPLGETALHWLKGLLKGLPGDPARFVERDFDALRALGQQVQSDLRAIRAAGAEAFGAETLDDDLHKARVVLDLGGTVVRGMIADEVMLNGFDSIDGEEISQWLARHGARPETVDSPLVRAVYDYAFGFRQGMTDRSHRAIAAGTFLHGSFRLFFTYKKSIFFKMNAGMGDTIFTPYYYALKRRGVKFRFFHKVTELKLDAAGRAIETIAIDRQATVKAGDYEPFVSVKGLDCWPSEPLYDQLEEGAELKARKINLESSWTDWAPVEQHTLRRGVDFDEVVLGISIGALPALTPELAAASPSWRRMLEKVETAATQAMQLWMKPTVGTLAWPNGNSILTAYADDMNTWADMTHLDPAEDWPEAMKPGSIAYFCGPLADPEVIPPFSDTGFPERARAQVREASRQWMARHGADIWPDAFDTDGKFDESMLISEQAPGPGGMWETQYFRANYEPTERYVLSVPGSTSARLRADRSGFANLWLAGDWTFTAINAGCVEAATMSGLRAAAGLAGKPVEIIGELPDPVPYDPANGPKPMRPTLRSVRPQNSGWPWSAVYGMAQTTGPIVTLPFPRATVAAMLPEGLELDAQDVTGPEEHPVILLFGRQRNVRPNLMPFGWNYCEFICAVPWVRHTDPSLQDLPPLLTPIQLYLDALPPILLGRYGYGYPKTRAAIHADLTSYIIRDERSGEELISCQFVETGAKVPYHSVANLAAVRPGYEMAMVTRNRVGQWQYSIYDLSLGQAMAQPLKMEIRVSSPALGLPVGDIVPPDITGSPFGGVFLTADATINNPLQSWALRRLLEKESG</sequence>
<dbReference type="InterPro" id="IPR036188">
    <property type="entry name" value="FAD/NAD-bd_sf"/>
</dbReference>
<keyword evidence="2" id="KW-1185">Reference proteome</keyword>
<dbReference type="OrthoDB" id="220163at2"/>
<gene>
    <name evidence="1" type="ORF">CLV78_101212</name>
</gene>
<accession>A0A2T0RY60</accession>
<dbReference type="Pfam" id="PF13450">
    <property type="entry name" value="NAD_binding_8"/>
    <property type="match status" value="1"/>
</dbReference>
<dbReference type="AlphaFoldDB" id="A0A2T0RY60"/>
<dbReference type="EMBL" id="PVTD01000001">
    <property type="protein sequence ID" value="PRY26119.1"/>
    <property type="molecule type" value="Genomic_DNA"/>
</dbReference>
<dbReference type="SUPFAM" id="SSF160104">
    <property type="entry name" value="Acetoacetate decarboxylase-like"/>
    <property type="match status" value="1"/>
</dbReference>
<dbReference type="InterPro" id="IPR023375">
    <property type="entry name" value="ADC_dom_sf"/>
</dbReference>
<dbReference type="PANTHER" id="PTHR42923">
    <property type="entry name" value="PROTOPORPHYRINOGEN OXIDASE"/>
    <property type="match status" value="1"/>
</dbReference>
<protein>
    <submittedName>
        <fullName evidence="1">Acetoacetate decarboxylase</fullName>
    </submittedName>
</protein>
<dbReference type="RefSeq" id="WP_146136614.1">
    <property type="nucleotide sequence ID" value="NZ_PVTD01000001.1"/>
</dbReference>
<reference evidence="1 2" key="1">
    <citation type="submission" date="2018-03" db="EMBL/GenBank/DDBJ databases">
        <title>Genomic Encyclopedia of Archaeal and Bacterial Type Strains, Phase II (KMG-II): from individual species to whole genera.</title>
        <authorList>
            <person name="Goeker M."/>
        </authorList>
    </citation>
    <scope>NUCLEOTIDE SEQUENCE [LARGE SCALE GENOMIC DNA]</scope>
    <source>
        <strain evidence="1 2">DSM 29328</strain>
    </source>
</reference>
<evidence type="ECO:0000313" key="2">
    <source>
        <dbReference type="Proteomes" id="UP000239480"/>
    </source>
</evidence>
<dbReference type="PANTHER" id="PTHR42923:SF46">
    <property type="entry name" value="AMINE OXIDASE"/>
    <property type="match status" value="1"/>
</dbReference>